<feature type="compositionally biased region" description="Low complexity" evidence="1">
    <location>
        <begin position="76"/>
        <end position="92"/>
    </location>
</feature>
<proteinExistence type="predicted"/>
<evidence type="ECO:0000313" key="3">
    <source>
        <dbReference type="Proteomes" id="UP000324222"/>
    </source>
</evidence>
<organism evidence="2 3">
    <name type="scientific">Portunus trituberculatus</name>
    <name type="common">Swimming crab</name>
    <name type="synonym">Neptunus trituberculatus</name>
    <dbReference type="NCBI Taxonomy" id="210409"/>
    <lineage>
        <taxon>Eukaryota</taxon>
        <taxon>Metazoa</taxon>
        <taxon>Ecdysozoa</taxon>
        <taxon>Arthropoda</taxon>
        <taxon>Crustacea</taxon>
        <taxon>Multicrustacea</taxon>
        <taxon>Malacostraca</taxon>
        <taxon>Eumalacostraca</taxon>
        <taxon>Eucarida</taxon>
        <taxon>Decapoda</taxon>
        <taxon>Pleocyemata</taxon>
        <taxon>Brachyura</taxon>
        <taxon>Eubrachyura</taxon>
        <taxon>Portunoidea</taxon>
        <taxon>Portunidae</taxon>
        <taxon>Portuninae</taxon>
        <taxon>Portunus</taxon>
    </lineage>
</organism>
<comment type="caution">
    <text evidence="2">The sequence shown here is derived from an EMBL/GenBank/DDBJ whole genome shotgun (WGS) entry which is preliminary data.</text>
</comment>
<feature type="region of interest" description="Disordered" evidence="1">
    <location>
        <begin position="76"/>
        <end position="106"/>
    </location>
</feature>
<protein>
    <submittedName>
        <fullName evidence="2">Uncharacterized protein</fullName>
    </submittedName>
</protein>
<gene>
    <name evidence="2" type="ORF">E2C01_073948</name>
</gene>
<name>A0A5B7I4B1_PORTR</name>
<evidence type="ECO:0000313" key="2">
    <source>
        <dbReference type="EMBL" id="MPC79420.1"/>
    </source>
</evidence>
<sequence>MMSSLVEALQVSPARSRRRKPSTAQTLYRGVVRSKVRGSGCPDLSLSLTVSVFLHLLSHCLCLMFPRPLFTPSLTAPHLPASPSHPRSRASPVTPPPHIPYHLWAH</sequence>
<dbReference type="EMBL" id="VSRR010051098">
    <property type="protein sequence ID" value="MPC79420.1"/>
    <property type="molecule type" value="Genomic_DNA"/>
</dbReference>
<reference evidence="2" key="1">
    <citation type="submission" date="2019-05" db="EMBL/GenBank/DDBJ databases">
        <title>Another draft genome of Portunus trituberculatus and its Hox gene families provides insights of decapod evolution.</title>
        <authorList>
            <person name="Jeong J.-H."/>
            <person name="Song I."/>
            <person name="Kim S."/>
            <person name="Choi T."/>
            <person name="Kim D."/>
            <person name="Ryu S."/>
            <person name="Kim W."/>
        </authorList>
    </citation>
    <scope>NUCLEOTIDE SEQUENCE [LARGE SCALE GENOMIC DNA]</scope>
    <source>
        <tissue evidence="2">Muscle</tissue>
    </source>
</reference>
<keyword evidence="3" id="KW-1185">Reference proteome</keyword>
<accession>A0A5B7I4B1</accession>
<evidence type="ECO:0000256" key="1">
    <source>
        <dbReference type="SAM" id="MobiDB-lite"/>
    </source>
</evidence>
<feature type="region of interest" description="Disordered" evidence="1">
    <location>
        <begin position="1"/>
        <end position="24"/>
    </location>
</feature>
<dbReference type="AlphaFoldDB" id="A0A5B7I4B1"/>
<dbReference type="Proteomes" id="UP000324222">
    <property type="component" value="Unassembled WGS sequence"/>
</dbReference>